<protein>
    <submittedName>
        <fullName evidence="3">GIY-YIG nuclease superfamily protein</fullName>
    </submittedName>
</protein>
<dbReference type="AlphaFoldDB" id="A0A377GFX8"/>
<evidence type="ECO:0000313" key="4">
    <source>
        <dbReference type="Proteomes" id="UP000254374"/>
    </source>
</evidence>
<reference evidence="3 4" key="1">
    <citation type="submission" date="2018-06" db="EMBL/GenBank/DDBJ databases">
        <authorList>
            <consortium name="Pathogen Informatics"/>
            <person name="Doyle S."/>
        </authorList>
    </citation>
    <scope>NUCLEOTIDE SEQUENCE [LARGE SCALE GENOMIC DNA]</scope>
    <source>
        <strain evidence="3 4">NCTC11401</strain>
    </source>
</reference>
<comment type="similarity">
    <text evidence="1">Belongs to the UPF0213 family.</text>
</comment>
<dbReference type="InterPro" id="IPR000305">
    <property type="entry name" value="GIY-YIG_endonuc"/>
</dbReference>
<dbReference type="PANTHER" id="PTHR34477">
    <property type="entry name" value="UPF0213 PROTEIN YHBQ"/>
    <property type="match status" value="1"/>
</dbReference>
<proteinExistence type="inferred from homology"/>
<evidence type="ECO:0000259" key="2">
    <source>
        <dbReference type="PROSITE" id="PS50164"/>
    </source>
</evidence>
<dbReference type="InterPro" id="IPR035901">
    <property type="entry name" value="GIY-YIG_endonuc_sf"/>
</dbReference>
<dbReference type="Proteomes" id="UP000254374">
    <property type="component" value="Unassembled WGS sequence"/>
</dbReference>
<name>A0A377GFX8_9GAMM</name>
<dbReference type="PROSITE" id="PS50164">
    <property type="entry name" value="GIY_YIG"/>
    <property type="match status" value="1"/>
</dbReference>
<organism evidence="3 4">
    <name type="scientific">Fluoribacter gormanii</name>
    <dbReference type="NCBI Taxonomy" id="464"/>
    <lineage>
        <taxon>Bacteria</taxon>
        <taxon>Pseudomonadati</taxon>
        <taxon>Pseudomonadota</taxon>
        <taxon>Gammaproteobacteria</taxon>
        <taxon>Legionellales</taxon>
        <taxon>Legionellaceae</taxon>
        <taxon>Fluoribacter</taxon>
    </lineage>
</organism>
<dbReference type="Pfam" id="PF01541">
    <property type="entry name" value="GIY-YIG"/>
    <property type="match status" value="1"/>
</dbReference>
<sequence length="87" mass="10251">MHKESYIYLLANKHNNVLYTGVSNDLIRRVYEHQNKLVAGFTKKYNVDRLVYYEACGSIIVAIEREKQIKGWSRQKKHDLINALNPE</sequence>
<evidence type="ECO:0000256" key="1">
    <source>
        <dbReference type="ARBA" id="ARBA00007435"/>
    </source>
</evidence>
<dbReference type="PANTHER" id="PTHR34477:SF5">
    <property type="entry name" value="BSL5627 PROTEIN"/>
    <property type="match status" value="1"/>
</dbReference>
<accession>A0A377GFX8</accession>
<gene>
    <name evidence="3" type="ORF">NCTC11401_00496</name>
</gene>
<dbReference type="Gene3D" id="3.40.1440.10">
    <property type="entry name" value="GIY-YIG endonuclease"/>
    <property type="match status" value="1"/>
</dbReference>
<dbReference type="CDD" id="cd10448">
    <property type="entry name" value="GIY-YIG_unchar_3"/>
    <property type="match status" value="1"/>
</dbReference>
<dbReference type="InterPro" id="IPR050190">
    <property type="entry name" value="UPF0213_domain"/>
</dbReference>
<feature type="domain" description="GIY-YIG" evidence="2">
    <location>
        <begin position="3"/>
        <end position="80"/>
    </location>
</feature>
<dbReference type="SUPFAM" id="SSF82771">
    <property type="entry name" value="GIY-YIG endonuclease"/>
    <property type="match status" value="1"/>
</dbReference>
<dbReference type="EMBL" id="UGGV01000001">
    <property type="protein sequence ID" value="STO23696.1"/>
    <property type="molecule type" value="Genomic_DNA"/>
</dbReference>
<dbReference type="RefSeq" id="WP_064276665.1">
    <property type="nucleotide sequence ID" value="NZ_LBAY01000023.1"/>
</dbReference>
<evidence type="ECO:0000313" key="3">
    <source>
        <dbReference type="EMBL" id="STO23696.1"/>
    </source>
</evidence>